<dbReference type="AlphaFoldDB" id="A0A6V7R172"/>
<evidence type="ECO:0000313" key="4">
    <source>
        <dbReference type="Proteomes" id="UP000589351"/>
    </source>
</evidence>
<protein>
    <recommendedName>
        <fullName evidence="2">UPF0178 protein JEODO184_00036</fullName>
    </recommendedName>
</protein>
<dbReference type="Proteomes" id="UP000589351">
    <property type="component" value="Unassembled WGS sequence"/>
</dbReference>
<name>A0A6V7R172_9STAP</name>
<dbReference type="RefSeq" id="WP_183369070.1">
    <property type="nucleotide sequence ID" value="NZ_CAJEWD010000003.1"/>
</dbReference>
<organism evidence="3 4">
    <name type="scientific">Jeotgalicoccus meleagridis</name>
    <dbReference type="NCBI Taxonomy" id="2759181"/>
    <lineage>
        <taxon>Bacteria</taxon>
        <taxon>Bacillati</taxon>
        <taxon>Bacillota</taxon>
        <taxon>Bacilli</taxon>
        <taxon>Bacillales</taxon>
        <taxon>Staphylococcaceae</taxon>
        <taxon>Jeotgalicoccus</taxon>
    </lineage>
</organism>
<comment type="similarity">
    <text evidence="1 2">Belongs to the UPF0178 family.</text>
</comment>
<accession>A0A6V7R172</accession>
<dbReference type="EMBL" id="CAJEWD010000003">
    <property type="protein sequence ID" value="CAD2070712.1"/>
    <property type="molecule type" value="Genomic_DNA"/>
</dbReference>
<comment type="caution">
    <text evidence="3">The sequence shown here is derived from an EMBL/GenBank/DDBJ whole genome shotgun (WGS) entry which is preliminary data.</text>
</comment>
<evidence type="ECO:0000256" key="1">
    <source>
        <dbReference type="ARBA" id="ARBA00008522"/>
    </source>
</evidence>
<dbReference type="PANTHER" id="PTHR35146">
    <property type="entry name" value="UPF0178 PROTEIN YAII"/>
    <property type="match status" value="1"/>
</dbReference>
<gene>
    <name evidence="3" type="ORF">JEODO184_00036</name>
</gene>
<dbReference type="Pfam" id="PF02639">
    <property type="entry name" value="DUF188"/>
    <property type="match status" value="1"/>
</dbReference>
<evidence type="ECO:0000313" key="3">
    <source>
        <dbReference type="EMBL" id="CAD2070712.1"/>
    </source>
</evidence>
<dbReference type="InterPro" id="IPR003791">
    <property type="entry name" value="UPF0178"/>
</dbReference>
<dbReference type="NCBIfam" id="NF001095">
    <property type="entry name" value="PRK00124.1"/>
    <property type="match status" value="1"/>
</dbReference>
<proteinExistence type="inferred from homology"/>
<dbReference type="HAMAP" id="MF_00489">
    <property type="entry name" value="UPF0178"/>
    <property type="match status" value="1"/>
</dbReference>
<keyword evidence="4" id="KW-1185">Reference proteome</keyword>
<evidence type="ECO:0000256" key="2">
    <source>
        <dbReference type="HAMAP-Rule" id="MF_00489"/>
    </source>
</evidence>
<reference evidence="3 4" key="1">
    <citation type="submission" date="2020-07" db="EMBL/GenBank/DDBJ databases">
        <authorList>
            <person name="Criscuolo A."/>
        </authorList>
    </citation>
    <scope>NUCLEOTIDE SEQUENCE [LARGE SCALE GENOMIC DNA]</scope>
    <source>
        <strain evidence="3">CIP111649</strain>
    </source>
</reference>
<sequence length="149" mass="16433">MKVIVDADACPVKDVVIKECGKRGIKVILVSSLSHFSTKDVSTHVEEVYVDAGPDAADYKVVQLASAGDFSVTQDYGLAALLLAKRVRVFHHMGYEYDKGNIDHMLATRHMGSVIRKGGGRTKGPKAFTDDDRMTFRKIFSKALDETKK</sequence>
<dbReference type="PANTHER" id="PTHR35146:SF1">
    <property type="entry name" value="UPF0178 PROTEIN YAII"/>
    <property type="match status" value="1"/>
</dbReference>